<dbReference type="GO" id="GO:0110001">
    <property type="term" value="C:toxin-antitoxin complex"/>
    <property type="evidence" value="ECO:0007669"/>
    <property type="project" value="InterPro"/>
</dbReference>
<evidence type="ECO:0000256" key="5">
    <source>
        <dbReference type="ARBA" id="ARBA00022801"/>
    </source>
</evidence>
<dbReference type="AlphaFoldDB" id="V8G9N0"/>
<dbReference type="OrthoDB" id="4829434at2"/>
<name>V8G9N0_9BURK</name>
<dbReference type="InterPro" id="IPR051813">
    <property type="entry name" value="HepT_RNase_toxin"/>
</dbReference>
<dbReference type="GO" id="GO:0016787">
    <property type="term" value="F:hydrolase activity"/>
    <property type="evidence" value="ECO:0007669"/>
    <property type="project" value="UniProtKB-KW"/>
</dbReference>
<organism evidence="6 7">
    <name type="scientific">Pelistega indica</name>
    <dbReference type="NCBI Taxonomy" id="1414851"/>
    <lineage>
        <taxon>Bacteria</taxon>
        <taxon>Pseudomonadati</taxon>
        <taxon>Pseudomonadota</taxon>
        <taxon>Betaproteobacteria</taxon>
        <taxon>Burkholderiales</taxon>
        <taxon>Alcaligenaceae</taxon>
        <taxon>Pelistega</taxon>
    </lineage>
</organism>
<accession>V8G9N0</accession>
<evidence type="ECO:0000256" key="4">
    <source>
        <dbReference type="ARBA" id="ARBA00022741"/>
    </source>
</evidence>
<dbReference type="GO" id="GO:0004540">
    <property type="term" value="F:RNA nuclease activity"/>
    <property type="evidence" value="ECO:0007669"/>
    <property type="project" value="InterPro"/>
</dbReference>
<keyword evidence="1" id="KW-0597">Phosphoprotein</keyword>
<proteinExistence type="predicted"/>
<sequence>MSLDNDKSLIYLQYMQQAINDILEHTHNLTYEAFVKDKAKRQATQLNFIILGENAGRLLNQKDKFKDIEEIFKLSKTMRNFITHQYEDVSLTLIYATAKTDIPDLQIVINKLVKSLHQTPPDPEMEI</sequence>
<evidence type="ECO:0008006" key="8">
    <source>
        <dbReference type="Google" id="ProtNLM"/>
    </source>
</evidence>
<evidence type="ECO:0000256" key="1">
    <source>
        <dbReference type="ARBA" id="ARBA00022553"/>
    </source>
</evidence>
<comment type="caution">
    <text evidence="6">The sequence shown here is derived from an EMBL/GenBank/DDBJ whole genome shotgun (WGS) entry which is preliminary data.</text>
</comment>
<dbReference type="RefSeq" id="WP_023950201.1">
    <property type="nucleotide sequence ID" value="NZ_AYSV01000067.1"/>
</dbReference>
<protein>
    <recommendedName>
        <fullName evidence="8">DUF86 domain-containing protein</fullName>
    </recommendedName>
</protein>
<evidence type="ECO:0000313" key="7">
    <source>
        <dbReference type="Proteomes" id="UP000018766"/>
    </source>
</evidence>
<dbReference type="InterPro" id="IPR008201">
    <property type="entry name" value="HepT-like"/>
</dbReference>
<evidence type="ECO:0000256" key="2">
    <source>
        <dbReference type="ARBA" id="ARBA00022649"/>
    </source>
</evidence>
<evidence type="ECO:0000256" key="3">
    <source>
        <dbReference type="ARBA" id="ARBA00022722"/>
    </source>
</evidence>
<dbReference type="Pfam" id="PF01934">
    <property type="entry name" value="HepT-like"/>
    <property type="match status" value="1"/>
</dbReference>
<dbReference type="Proteomes" id="UP000018766">
    <property type="component" value="Unassembled WGS sequence"/>
</dbReference>
<keyword evidence="2" id="KW-1277">Toxin-antitoxin system</keyword>
<keyword evidence="4" id="KW-0547">Nucleotide-binding</keyword>
<dbReference type="PANTHER" id="PTHR34139">
    <property type="entry name" value="UPF0331 PROTEIN MJ0127"/>
    <property type="match status" value="1"/>
</dbReference>
<dbReference type="EMBL" id="AYSV01000067">
    <property type="protein sequence ID" value="ETD72412.1"/>
    <property type="molecule type" value="Genomic_DNA"/>
</dbReference>
<keyword evidence="3" id="KW-0540">Nuclease</keyword>
<dbReference type="GO" id="GO:0000166">
    <property type="term" value="F:nucleotide binding"/>
    <property type="evidence" value="ECO:0007669"/>
    <property type="project" value="UniProtKB-KW"/>
</dbReference>
<gene>
    <name evidence="6" type="ORF">V757_04470</name>
</gene>
<reference evidence="6 7" key="1">
    <citation type="submission" date="2013-11" db="EMBL/GenBank/DDBJ databases">
        <title>Genomic analysis of Pelistega sp. HM-7.</title>
        <authorList>
            <person name="Kumbhare S.V."/>
            <person name="Shetty S.A."/>
            <person name="Sharma O."/>
            <person name="Dhotre D.P."/>
        </authorList>
    </citation>
    <scope>NUCLEOTIDE SEQUENCE [LARGE SCALE GENOMIC DNA]</scope>
    <source>
        <strain evidence="6 7">HM-7</strain>
    </source>
</reference>
<keyword evidence="5" id="KW-0378">Hydrolase</keyword>
<evidence type="ECO:0000313" key="6">
    <source>
        <dbReference type="EMBL" id="ETD72412.1"/>
    </source>
</evidence>
<dbReference type="PANTHER" id="PTHR34139:SF1">
    <property type="entry name" value="RNASE MJ1380-RELATED"/>
    <property type="match status" value="1"/>
</dbReference>
<keyword evidence="7" id="KW-1185">Reference proteome</keyword>